<gene>
    <name evidence="7" type="ORF">DFH08DRAFT_825102</name>
</gene>
<evidence type="ECO:0000313" key="7">
    <source>
        <dbReference type="EMBL" id="KAJ7305411.1"/>
    </source>
</evidence>
<evidence type="ECO:0000259" key="6">
    <source>
        <dbReference type="PROSITE" id="PS50600"/>
    </source>
</evidence>
<keyword evidence="2" id="KW-0645">Protease</keyword>
<feature type="region of interest" description="Disordered" evidence="5">
    <location>
        <begin position="419"/>
        <end position="443"/>
    </location>
</feature>
<organism evidence="7 8">
    <name type="scientific">Mycena albidolilacea</name>
    <dbReference type="NCBI Taxonomy" id="1033008"/>
    <lineage>
        <taxon>Eukaryota</taxon>
        <taxon>Fungi</taxon>
        <taxon>Dikarya</taxon>
        <taxon>Basidiomycota</taxon>
        <taxon>Agaricomycotina</taxon>
        <taxon>Agaricomycetes</taxon>
        <taxon>Agaricomycetidae</taxon>
        <taxon>Agaricales</taxon>
        <taxon>Marasmiineae</taxon>
        <taxon>Mycenaceae</taxon>
        <taxon>Mycena</taxon>
    </lineage>
</organism>
<evidence type="ECO:0000256" key="2">
    <source>
        <dbReference type="ARBA" id="ARBA00022670"/>
    </source>
</evidence>
<dbReference type="GO" id="GO:0006508">
    <property type="term" value="P:proteolysis"/>
    <property type="evidence" value="ECO:0007669"/>
    <property type="project" value="UniProtKB-KW"/>
</dbReference>
<feature type="region of interest" description="Disordered" evidence="5">
    <location>
        <begin position="771"/>
        <end position="806"/>
    </location>
</feature>
<feature type="coiled-coil region" evidence="4">
    <location>
        <begin position="700"/>
        <end position="727"/>
    </location>
</feature>
<name>A0AAD7E9L0_9AGAR</name>
<dbReference type="PROSITE" id="PS50600">
    <property type="entry name" value="ULP_PROTEASE"/>
    <property type="match status" value="1"/>
</dbReference>
<feature type="region of interest" description="Disordered" evidence="5">
    <location>
        <begin position="727"/>
        <end position="753"/>
    </location>
</feature>
<keyword evidence="4" id="KW-0175">Coiled coil</keyword>
<feature type="compositionally biased region" description="Acidic residues" evidence="5">
    <location>
        <begin position="635"/>
        <end position="647"/>
    </location>
</feature>
<feature type="compositionally biased region" description="Polar residues" evidence="5">
    <location>
        <begin position="584"/>
        <end position="608"/>
    </location>
</feature>
<dbReference type="InterPro" id="IPR003653">
    <property type="entry name" value="Peptidase_C48_C"/>
</dbReference>
<dbReference type="AlphaFoldDB" id="A0AAD7E9L0"/>
<feature type="compositionally biased region" description="Basic and acidic residues" evidence="5">
    <location>
        <begin position="498"/>
        <end position="509"/>
    </location>
</feature>
<comment type="similarity">
    <text evidence="1">Belongs to the peptidase C48 family.</text>
</comment>
<dbReference type="SUPFAM" id="SSF54001">
    <property type="entry name" value="Cysteine proteinases"/>
    <property type="match status" value="1"/>
</dbReference>
<sequence>MSLPMDTDSTFKKSEWIGQQRLWATAPPALKKIAAQWFMIPQELEYILLPSPYLPVAQMLEFLLPLQNATPATTNQPAQFFSTNVPDVSDEALMLRVRRLAIPDTRTINKLLASSRQSWLDGTKSVIYSHLGGSVTHFPLWILTYWAAVADIKDAWGRLRASQAWVNRQKKISAVNPTRAALAEDTILTLAMLPWGLAKRGVSDSEPFHTLSRLLGPTWLAGSQMNDMLDLLGNKINMDPDLVKKTRVWGTVLVPKILEAFRATNDETYWTARDLRWLRDVGDDLVQKKAALITSAHLGPVTNEPHWVAVVFDCRDETVVHYGDSFKRPIPEELSAACRWWLGQHTPEPAEFAHLPITRQQDGHSCGMLVNNAQEHFLDASIPLLAPTHVANSRLEMFNRIGTRGLEQLEIERACAIAEDEDSDDPSDQSTNTPAAASDSDFDAPLQLLRRTARHAKFTFTSPASVASTGPRPASPAHGTGAKRPKGHPDAPTPNPSPEKRRIYRRPSDDTLPPPPPPIFAPRSFASTSSATADVFGPVTCTTRRERHVADSEGETGDEWAGCTEDKDEYSWGPEDDAPVPPESQMSTGADDTTIYSDIGTDDTTIYSDTGADDTTIYSDVECVPDDLPALQEVSDSEEDASDDNGDSDSNNNTDDDEAMLAPAEGVHADSRRHPTAPLNVQLAKPAAVGKGKITAYWKVETAEEKVVRLEKEAREYAEHAEEVRLREVEERRKKKARARADGNERMQRHRDRVRAEKIAEGWKRLDLLDHDNTLAPDPCLAELTRPRRQFKEDGRKNNKPNGRKF</sequence>
<keyword evidence="8" id="KW-1185">Reference proteome</keyword>
<comment type="caution">
    <text evidence="7">The sequence shown here is derived from an EMBL/GenBank/DDBJ whole genome shotgun (WGS) entry which is preliminary data.</text>
</comment>
<dbReference type="Gene3D" id="3.40.395.10">
    <property type="entry name" value="Adenoviral Proteinase, Chain A"/>
    <property type="match status" value="1"/>
</dbReference>
<protein>
    <recommendedName>
        <fullName evidence="6">Ubiquitin-like protease family profile domain-containing protein</fullName>
    </recommendedName>
</protein>
<dbReference type="InterPro" id="IPR038765">
    <property type="entry name" value="Papain-like_cys_pep_sf"/>
</dbReference>
<dbReference type="GO" id="GO:0019783">
    <property type="term" value="F:ubiquitin-like protein peptidase activity"/>
    <property type="evidence" value="ECO:0007669"/>
    <property type="project" value="UniProtKB-ARBA"/>
</dbReference>
<keyword evidence="3" id="KW-0378">Hydrolase</keyword>
<evidence type="ECO:0000256" key="1">
    <source>
        <dbReference type="ARBA" id="ARBA00005234"/>
    </source>
</evidence>
<accession>A0AAD7E9L0</accession>
<evidence type="ECO:0000256" key="4">
    <source>
        <dbReference type="SAM" id="Coils"/>
    </source>
</evidence>
<reference evidence="7" key="1">
    <citation type="submission" date="2023-03" db="EMBL/GenBank/DDBJ databases">
        <title>Massive genome expansion in bonnet fungi (Mycena s.s.) driven by repeated elements and novel gene families across ecological guilds.</title>
        <authorList>
            <consortium name="Lawrence Berkeley National Laboratory"/>
            <person name="Harder C.B."/>
            <person name="Miyauchi S."/>
            <person name="Viragh M."/>
            <person name="Kuo A."/>
            <person name="Thoen E."/>
            <person name="Andreopoulos B."/>
            <person name="Lu D."/>
            <person name="Skrede I."/>
            <person name="Drula E."/>
            <person name="Henrissat B."/>
            <person name="Morin E."/>
            <person name="Kohler A."/>
            <person name="Barry K."/>
            <person name="LaButti K."/>
            <person name="Morin E."/>
            <person name="Salamov A."/>
            <person name="Lipzen A."/>
            <person name="Mereny Z."/>
            <person name="Hegedus B."/>
            <person name="Baldrian P."/>
            <person name="Stursova M."/>
            <person name="Weitz H."/>
            <person name="Taylor A."/>
            <person name="Grigoriev I.V."/>
            <person name="Nagy L.G."/>
            <person name="Martin F."/>
            <person name="Kauserud H."/>
        </authorList>
    </citation>
    <scope>NUCLEOTIDE SEQUENCE</scope>
    <source>
        <strain evidence="7">CBHHK002</strain>
    </source>
</reference>
<evidence type="ECO:0000256" key="3">
    <source>
        <dbReference type="ARBA" id="ARBA00022801"/>
    </source>
</evidence>
<evidence type="ECO:0000313" key="8">
    <source>
        <dbReference type="Proteomes" id="UP001218218"/>
    </source>
</evidence>
<feature type="domain" description="Ubiquitin-like protease family profile" evidence="6">
    <location>
        <begin position="172"/>
        <end position="377"/>
    </location>
</feature>
<feature type="region of interest" description="Disordered" evidence="5">
    <location>
        <begin position="460"/>
        <end position="675"/>
    </location>
</feature>
<dbReference type="EMBL" id="JARIHO010000097">
    <property type="protein sequence ID" value="KAJ7305411.1"/>
    <property type="molecule type" value="Genomic_DNA"/>
</dbReference>
<dbReference type="Proteomes" id="UP001218218">
    <property type="component" value="Unassembled WGS sequence"/>
</dbReference>
<evidence type="ECO:0000256" key="5">
    <source>
        <dbReference type="SAM" id="MobiDB-lite"/>
    </source>
</evidence>
<dbReference type="GO" id="GO:0008234">
    <property type="term" value="F:cysteine-type peptidase activity"/>
    <property type="evidence" value="ECO:0007669"/>
    <property type="project" value="InterPro"/>
</dbReference>
<proteinExistence type="inferred from homology"/>